<dbReference type="InterPro" id="IPR000719">
    <property type="entry name" value="Prot_kinase_dom"/>
</dbReference>
<keyword evidence="10" id="KW-1185">Reference proteome</keyword>
<organism evidence="9 10">
    <name type="scientific">Punica granatum</name>
    <name type="common">Pomegranate</name>
    <dbReference type="NCBI Taxonomy" id="22663"/>
    <lineage>
        <taxon>Eukaryota</taxon>
        <taxon>Viridiplantae</taxon>
        <taxon>Streptophyta</taxon>
        <taxon>Embryophyta</taxon>
        <taxon>Tracheophyta</taxon>
        <taxon>Spermatophyta</taxon>
        <taxon>Magnoliopsida</taxon>
        <taxon>eudicotyledons</taxon>
        <taxon>Gunneridae</taxon>
        <taxon>Pentapetalae</taxon>
        <taxon>rosids</taxon>
        <taxon>malvids</taxon>
        <taxon>Myrtales</taxon>
        <taxon>Lythraceae</taxon>
        <taxon>Punica</taxon>
    </lineage>
</organism>
<keyword evidence="4" id="KW-0547">Nucleotide-binding</keyword>
<dbReference type="GO" id="GO:0005524">
    <property type="term" value="F:ATP binding"/>
    <property type="evidence" value="ECO:0007669"/>
    <property type="project" value="UniProtKB-UniRule"/>
</dbReference>
<gene>
    <name evidence="9" type="ORF">CRG98_030052</name>
</gene>
<accession>A0A2I0IZY4</accession>
<reference evidence="9 10" key="1">
    <citation type="submission" date="2017-11" db="EMBL/GenBank/DDBJ databases">
        <title>De-novo sequencing of pomegranate (Punica granatum L.) genome.</title>
        <authorList>
            <person name="Akparov Z."/>
            <person name="Amiraslanov A."/>
            <person name="Hajiyeva S."/>
            <person name="Abbasov M."/>
            <person name="Kaur K."/>
            <person name="Hamwieh A."/>
            <person name="Solovyev V."/>
            <person name="Salamov A."/>
            <person name="Braich B."/>
            <person name="Kosarev P."/>
            <person name="Mahmoud A."/>
            <person name="Hajiyev E."/>
            <person name="Babayeva S."/>
            <person name="Izzatullayeva V."/>
            <person name="Mammadov A."/>
            <person name="Mammadov A."/>
            <person name="Sharifova S."/>
            <person name="Ojaghi J."/>
            <person name="Eynullazada K."/>
            <person name="Bayramov B."/>
            <person name="Abdulazimova A."/>
            <person name="Shahmuradov I."/>
        </authorList>
    </citation>
    <scope>NUCLEOTIDE SEQUENCE [LARGE SCALE GENOMIC DNA]</scope>
    <source>
        <strain evidence="10">cv. AG2017</strain>
        <tissue evidence="9">Leaf</tissue>
    </source>
</reference>
<comment type="catalytic activity">
    <reaction evidence="8">
        <text>L-seryl-[protein] + ATP = O-phospho-L-seryl-[protein] + ADP + H(+)</text>
        <dbReference type="Rhea" id="RHEA:17989"/>
        <dbReference type="Rhea" id="RHEA-COMP:9863"/>
        <dbReference type="Rhea" id="RHEA-COMP:11604"/>
        <dbReference type="ChEBI" id="CHEBI:15378"/>
        <dbReference type="ChEBI" id="CHEBI:29999"/>
        <dbReference type="ChEBI" id="CHEBI:30616"/>
        <dbReference type="ChEBI" id="CHEBI:83421"/>
        <dbReference type="ChEBI" id="CHEBI:456216"/>
        <dbReference type="EC" id="2.7.11.1"/>
    </reaction>
</comment>
<dbReference type="PANTHER" id="PTHR46821:SF2">
    <property type="entry name" value="OS03G0251700 PROTEIN"/>
    <property type="match status" value="1"/>
</dbReference>
<dbReference type="OrthoDB" id="626167at2759"/>
<comment type="caution">
    <text evidence="9">The sequence shown here is derived from an EMBL/GenBank/DDBJ whole genome shotgun (WGS) entry which is preliminary data.</text>
</comment>
<dbReference type="PROSITE" id="PS00107">
    <property type="entry name" value="PROTEIN_KINASE_ATP"/>
    <property type="match status" value="1"/>
</dbReference>
<evidence type="ECO:0000256" key="1">
    <source>
        <dbReference type="ARBA" id="ARBA00012513"/>
    </source>
</evidence>
<evidence type="ECO:0000256" key="5">
    <source>
        <dbReference type="ARBA" id="ARBA00022777"/>
    </source>
</evidence>
<dbReference type="EMBL" id="PGOL01002233">
    <property type="protein sequence ID" value="PKI49559.1"/>
    <property type="molecule type" value="Genomic_DNA"/>
</dbReference>
<comment type="catalytic activity">
    <reaction evidence="7">
        <text>L-threonyl-[protein] + ATP = O-phospho-L-threonyl-[protein] + ADP + H(+)</text>
        <dbReference type="Rhea" id="RHEA:46608"/>
        <dbReference type="Rhea" id="RHEA-COMP:11060"/>
        <dbReference type="Rhea" id="RHEA-COMP:11605"/>
        <dbReference type="ChEBI" id="CHEBI:15378"/>
        <dbReference type="ChEBI" id="CHEBI:30013"/>
        <dbReference type="ChEBI" id="CHEBI:30616"/>
        <dbReference type="ChEBI" id="CHEBI:61977"/>
        <dbReference type="ChEBI" id="CHEBI:456216"/>
        <dbReference type="EC" id="2.7.11.1"/>
    </reaction>
</comment>
<dbReference type="InterPro" id="IPR008271">
    <property type="entry name" value="Ser/Thr_kinase_AS"/>
</dbReference>
<name>A0A2I0IZY4_PUNGR</name>
<evidence type="ECO:0000256" key="7">
    <source>
        <dbReference type="ARBA" id="ARBA00047899"/>
    </source>
</evidence>
<sequence length="698" mass="77293">MPSRPLDPSSAAAVPPPLHHHILPQHKKPNLLLPLLAASLTFIFLFLLILLCVFLYRRLSRSRTAPATTDSKSPHHLLQHSQLRRFSYSLLRRSTGSFSPTTLLGHGGFGSVHKATLPTHHPSPLAVKLMDPTRSPLQQGEREFHNELSLAHLTLSSPHILSLLGFSSNRKGDRLLLVYELMPNRSLQESLLESKRPELSDWSARFAIALDVARGLEYLHHSCDPPVIHGDIKPSNVLLDGDFRAKIGDFGLARLKTDYEDPITALEGNSGNTNNNGGEGDQCVRRFNGEDNGSILEETESVLTGCTEGADQSPESCVIRVVDAGAVSPEMGMEKGSASEGCFDGISMDNGAVNGGERKATSSRRDWWWKQDSGGGVKDYVMEWIGNEIKKERPKTRWVDGSGNGTGTGLKAESKRKQKKQWEWWVSLDDKEEKVARKPRKWWKEEFCDELSRKAKKKKKTKRGHSSSNGNGGGELWWQNEDEEDFDESGQERKKRKSTKSNSLSSIDWWLDGLSGELMRNNGRRNSQEWASCNSGDANIPKSGAVSSTPSMRGTVCYIAPEYGGAGGPGLRLSEKCDVYSFGVLLLVLVSGRRPLQVTASPMSEFERANLISWARQLACNGKLLDLVDKSIHSLDEDQAVLCITIALLCLQRCPSKRPSMREIVEMLSGHAGPPQLPFEFSPSPPSNARFKSLRKAQ</sequence>
<keyword evidence="6" id="KW-0067">ATP-binding</keyword>
<dbReference type="SUPFAM" id="SSF56112">
    <property type="entry name" value="Protein kinase-like (PK-like)"/>
    <property type="match status" value="1"/>
</dbReference>
<dbReference type="EC" id="2.7.11.1" evidence="1"/>
<evidence type="ECO:0000256" key="4">
    <source>
        <dbReference type="ARBA" id="ARBA00022741"/>
    </source>
</evidence>
<dbReference type="InterPro" id="IPR044576">
    <property type="entry name" value="At4g25390-like"/>
</dbReference>
<dbReference type="PROSITE" id="PS50011">
    <property type="entry name" value="PROTEIN_KINASE_DOM"/>
    <property type="match status" value="1"/>
</dbReference>
<dbReference type="Pfam" id="PF07714">
    <property type="entry name" value="PK_Tyr_Ser-Thr"/>
    <property type="match status" value="1"/>
</dbReference>
<dbReference type="Proteomes" id="UP000233551">
    <property type="component" value="Unassembled WGS sequence"/>
</dbReference>
<protein>
    <recommendedName>
        <fullName evidence="1">non-specific serine/threonine protein kinase</fullName>
        <ecNumber evidence="1">2.7.11.1</ecNumber>
    </recommendedName>
</protein>
<keyword evidence="3" id="KW-0808">Transferase</keyword>
<proteinExistence type="predicted"/>
<keyword evidence="2" id="KW-0723">Serine/threonine-protein kinase</keyword>
<dbReference type="InterPro" id="IPR011009">
    <property type="entry name" value="Kinase-like_dom_sf"/>
</dbReference>
<dbReference type="STRING" id="22663.A0A2I0IZY4"/>
<dbReference type="GeneID" id="116205651"/>
<evidence type="ECO:0000313" key="10">
    <source>
        <dbReference type="Proteomes" id="UP000233551"/>
    </source>
</evidence>
<evidence type="ECO:0000256" key="6">
    <source>
        <dbReference type="ARBA" id="ARBA00022840"/>
    </source>
</evidence>
<dbReference type="InterPro" id="IPR001245">
    <property type="entry name" value="Ser-Thr/Tyr_kinase_cat_dom"/>
</dbReference>
<dbReference type="Gene3D" id="1.10.510.10">
    <property type="entry name" value="Transferase(Phosphotransferase) domain 1"/>
    <property type="match status" value="2"/>
</dbReference>
<dbReference type="Gene3D" id="3.30.200.20">
    <property type="entry name" value="Phosphorylase Kinase, domain 1"/>
    <property type="match status" value="1"/>
</dbReference>
<dbReference type="PROSITE" id="PS00108">
    <property type="entry name" value="PROTEIN_KINASE_ST"/>
    <property type="match status" value="1"/>
</dbReference>
<evidence type="ECO:0000256" key="2">
    <source>
        <dbReference type="ARBA" id="ARBA00022527"/>
    </source>
</evidence>
<dbReference type="SMART" id="SM00220">
    <property type="entry name" value="S_TKc"/>
    <property type="match status" value="1"/>
</dbReference>
<dbReference type="AlphaFoldDB" id="A0A2I0IZY4"/>
<dbReference type="PANTHER" id="PTHR46821">
    <property type="entry name" value="OS07G0586332 PROTEIN"/>
    <property type="match status" value="1"/>
</dbReference>
<evidence type="ECO:0000256" key="3">
    <source>
        <dbReference type="ARBA" id="ARBA00022679"/>
    </source>
</evidence>
<dbReference type="GO" id="GO:0004674">
    <property type="term" value="F:protein serine/threonine kinase activity"/>
    <property type="evidence" value="ECO:0007669"/>
    <property type="project" value="UniProtKB-KW"/>
</dbReference>
<evidence type="ECO:0000256" key="8">
    <source>
        <dbReference type="ARBA" id="ARBA00048679"/>
    </source>
</evidence>
<dbReference type="InterPro" id="IPR017441">
    <property type="entry name" value="Protein_kinase_ATP_BS"/>
</dbReference>
<evidence type="ECO:0000313" key="9">
    <source>
        <dbReference type="EMBL" id="PKI49559.1"/>
    </source>
</evidence>
<dbReference type="FunFam" id="1.10.510.10:FF:001023">
    <property type="entry name" value="Os07g0541700 protein"/>
    <property type="match status" value="1"/>
</dbReference>
<keyword evidence="5" id="KW-0418">Kinase</keyword>